<accession>A0A6C0DP25</accession>
<dbReference type="EMBL" id="MN739643">
    <property type="protein sequence ID" value="QHT17629.1"/>
    <property type="molecule type" value="Genomic_DNA"/>
</dbReference>
<organism evidence="1">
    <name type="scientific">viral metagenome</name>
    <dbReference type="NCBI Taxonomy" id="1070528"/>
    <lineage>
        <taxon>unclassified sequences</taxon>
        <taxon>metagenomes</taxon>
        <taxon>organismal metagenomes</taxon>
    </lineage>
</organism>
<proteinExistence type="predicted"/>
<protein>
    <submittedName>
        <fullName evidence="1">Uncharacterized protein</fullName>
    </submittedName>
</protein>
<dbReference type="AlphaFoldDB" id="A0A6C0DP25"/>
<sequence>MQNGAEMHMSIDEMYSTLTSIIDLNLIEGGISLHYDNLGSQRKTVISLVYCGRLCEIGEHYGTQRDYFFVKIQPKKL</sequence>
<evidence type="ECO:0000313" key="1">
    <source>
        <dbReference type="EMBL" id="QHT17629.1"/>
    </source>
</evidence>
<name>A0A6C0DP25_9ZZZZ</name>
<reference evidence="1" key="1">
    <citation type="journal article" date="2020" name="Nature">
        <title>Giant virus diversity and host interactions through global metagenomics.</title>
        <authorList>
            <person name="Schulz F."/>
            <person name="Roux S."/>
            <person name="Paez-Espino D."/>
            <person name="Jungbluth S."/>
            <person name="Walsh D.A."/>
            <person name="Denef V.J."/>
            <person name="McMahon K.D."/>
            <person name="Konstantinidis K.T."/>
            <person name="Eloe-Fadrosh E.A."/>
            <person name="Kyrpides N.C."/>
            <person name="Woyke T."/>
        </authorList>
    </citation>
    <scope>NUCLEOTIDE SEQUENCE</scope>
    <source>
        <strain evidence="1">GVMAG-M-3300023174-30</strain>
    </source>
</reference>